<gene>
    <name evidence="2" type="ORF">CD29_19820</name>
</gene>
<feature type="domain" description="SET" evidence="1">
    <location>
        <begin position="1"/>
        <end position="111"/>
    </location>
</feature>
<dbReference type="EMBL" id="JPVN01000050">
    <property type="protein sequence ID" value="KGR73534.1"/>
    <property type="molecule type" value="Genomic_DNA"/>
</dbReference>
<dbReference type="AlphaFoldDB" id="A0A0A3HMC9"/>
<reference evidence="2 3" key="1">
    <citation type="submission" date="2014-02" db="EMBL/GenBank/DDBJ databases">
        <title>Draft genome sequence of Lysinibacillus manganicus DSM 26584T.</title>
        <authorList>
            <person name="Zhang F."/>
            <person name="Wang G."/>
            <person name="Zhang L."/>
        </authorList>
    </citation>
    <scope>NUCLEOTIDE SEQUENCE [LARGE SCALE GENOMIC DNA]</scope>
    <source>
        <strain evidence="2 3">DSM 26584</strain>
    </source>
</reference>
<dbReference type="CDD" id="cd10540">
    <property type="entry name" value="SET_SpSet7-like"/>
    <property type="match status" value="1"/>
</dbReference>
<sequence length="128" mass="14914">MIEVKTSKVSDGEFNRGVFATRDIKKGELIHEAPVIAYPNDQHQYIEQTLLADYAFEYGINHTAILLGYGMLFNHSYEPNATYDINFPNHTFDFFAYKDIKAGEEIFINYNGDVDDKEELWFNKEDKE</sequence>
<dbReference type="SMART" id="SM00317">
    <property type="entry name" value="SET"/>
    <property type="match status" value="1"/>
</dbReference>
<dbReference type="PIRSF" id="PIRSF022536">
    <property type="entry name" value="A612L_SET"/>
    <property type="match status" value="1"/>
</dbReference>
<dbReference type="InterPro" id="IPR001214">
    <property type="entry name" value="SET_dom"/>
</dbReference>
<dbReference type="OrthoDB" id="279507at2"/>
<dbReference type="PANTHER" id="PTHR47332:SF4">
    <property type="entry name" value="SET DOMAIN-CONTAINING PROTEIN 5"/>
    <property type="match status" value="1"/>
</dbReference>
<accession>A0A0A3HMC9</accession>
<dbReference type="PROSITE" id="PS50280">
    <property type="entry name" value="SET"/>
    <property type="match status" value="1"/>
</dbReference>
<dbReference type="InterPro" id="IPR009207">
    <property type="entry name" value="SET7_MeTrfase"/>
</dbReference>
<keyword evidence="2" id="KW-0489">Methyltransferase</keyword>
<dbReference type="Gene3D" id="2.170.270.10">
    <property type="entry name" value="SET domain"/>
    <property type="match status" value="1"/>
</dbReference>
<dbReference type="InterPro" id="IPR046341">
    <property type="entry name" value="SET_dom_sf"/>
</dbReference>
<dbReference type="GO" id="GO:0032259">
    <property type="term" value="P:methylation"/>
    <property type="evidence" value="ECO:0007669"/>
    <property type="project" value="UniProtKB-KW"/>
</dbReference>
<keyword evidence="3" id="KW-1185">Reference proteome</keyword>
<dbReference type="Proteomes" id="UP000030416">
    <property type="component" value="Unassembled WGS sequence"/>
</dbReference>
<dbReference type="PANTHER" id="PTHR47332">
    <property type="entry name" value="SET DOMAIN-CONTAINING PROTEIN 5"/>
    <property type="match status" value="1"/>
</dbReference>
<evidence type="ECO:0000313" key="3">
    <source>
        <dbReference type="Proteomes" id="UP000030416"/>
    </source>
</evidence>
<dbReference type="eggNOG" id="COG2940">
    <property type="taxonomic scope" value="Bacteria"/>
</dbReference>
<dbReference type="Pfam" id="PF00856">
    <property type="entry name" value="SET"/>
    <property type="match status" value="1"/>
</dbReference>
<comment type="caution">
    <text evidence="2">The sequence shown here is derived from an EMBL/GenBank/DDBJ whole genome shotgun (WGS) entry which is preliminary data.</text>
</comment>
<dbReference type="RefSeq" id="WP_036190552.1">
    <property type="nucleotide sequence ID" value="NZ_AVDA01000050.1"/>
</dbReference>
<keyword evidence="2" id="KW-0808">Transferase</keyword>
<evidence type="ECO:0000259" key="1">
    <source>
        <dbReference type="PROSITE" id="PS50280"/>
    </source>
</evidence>
<protein>
    <submittedName>
        <fullName evidence="2">Lysine methyltransferase</fullName>
    </submittedName>
</protein>
<dbReference type="SUPFAM" id="SSF82199">
    <property type="entry name" value="SET domain"/>
    <property type="match status" value="1"/>
</dbReference>
<organism evidence="2 3">
    <name type="scientific">Ureibacillus manganicus DSM 26584</name>
    <dbReference type="NCBI Taxonomy" id="1384049"/>
    <lineage>
        <taxon>Bacteria</taxon>
        <taxon>Bacillati</taxon>
        <taxon>Bacillota</taxon>
        <taxon>Bacilli</taxon>
        <taxon>Bacillales</taxon>
        <taxon>Caryophanaceae</taxon>
        <taxon>Ureibacillus</taxon>
    </lineage>
</organism>
<dbReference type="InterPro" id="IPR053185">
    <property type="entry name" value="SET_domain_protein"/>
</dbReference>
<name>A0A0A3HMC9_9BACL</name>
<evidence type="ECO:0000313" key="2">
    <source>
        <dbReference type="EMBL" id="KGR73534.1"/>
    </source>
</evidence>
<dbReference type="STRING" id="1384049.CD29_19820"/>
<dbReference type="GO" id="GO:0062122">
    <property type="term" value="F:histone H3K37 methyltransferase activity"/>
    <property type="evidence" value="ECO:0007669"/>
    <property type="project" value="InterPro"/>
</dbReference>
<proteinExistence type="predicted"/>